<dbReference type="InterPro" id="IPR002821">
    <property type="entry name" value="Hydantoinase_A"/>
</dbReference>
<dbReference type="Pfam" id="PF01968">
    <property type="entry name" value="Hydantoinase_A"/>
    <property type="match status" value="1"/>
</dbReference>
<reference evidence="2 3" key="1">
    <citation type="submission" date="2016-07" db="EMBL/GenBank/DDBJ databases">
        <title>Draft Genome Sequence of Methylophaga muralis Bur 1.</title>
        <authorList>
            <person name="Vasilenko O.V."/>
            <person name="Doronina N.V."/>
            <person name="Shmareva M.N."/>
            <person name="Tarlachkov S.V."/>
            <person name="Mustakhimov I."/>
            <person name="Trotsenko Y.A."/>
        </authorList>
    </citation>
    <scope>NUCLEOTIDE SEQUENCE [LARGE SCALE GENOMIC DNA]</scope>
    <source>
        <strain evidence="2 3">Bur 1</strain>
    </source>
</reference>
<dbReference type="Gene3D" id="3.30.420.190">
    <property type="entry name" value="conserved archaeal protein q6m145"/>
    <property type="match status" value="1"/>
</dbReference>
<name>A0A1E3GVM5_9GAMM</name>
<dbReference type="InterPro" id="IPR002756">
    <property type="entry name" value="MfnF"/>
</dbReference>
<gene>
    <name evidence="2" type="ORF">A9E74_00059</name>
</gene>
<dbReference type="RefSeq" id="WP_069294680.1">
    <property type="nucleotide sequence ID" value="NZ_MCRI01000001.1"/>
</dbReference>
<keyword evidence="3" id="KW-1185">Reference proteome</keyword>
<protein>
    <recommendedName>
        <fullName evidence="1">Hydantoinase A/oxoprolinase domain-containing protein</fullName>
    </recommendedName>
</protein>
<dbReference type="AlphaFoldDB" id="A0A1E3GVM5"/>
<dbReference type="GO" id="GO:0016787">
    <property type="term" value="F:hydrolase activity"/>
    <property type="evidence" value="ECO:0007669"/>
    <property type="project" value="InterPro"/>
</dbReference>
<sequence length="347" mass="38327">MHRQEKGCFTGWDIGGAHLKVVRCDTDGQLLQAIELPCPLWLGKDALRKDIRLAIDTLNNELDQQLITMTGELADCFADRASGVSEILSCMSEYFPTDRLSVFSKDGWISQEEARTHWDKVASMNWLASAQLVATQYSTALLIDCGSTTTDIIALENSAPQLTAYDDQGRLSSGELLYTGVIRTPLMAVSQKLPFRGQWQNITAEVFATTGDCWRILEELSASQINDKSADGNDWQLENCQRRLARMLGTDAGLFAAADWHNVAVWFTEQQLQQIHNACLQVLSVQSGFDQQAPIIGAGSGRFIAKIIANRLHRPYVDFDTLLGAHENAAAYAPASALALLAQRQFT</sequence>
<dbReference type="Gene3D" id="3.30.420.40">
    <property type="match status" value="1"/>
</dbReference>
<dbReference type="Proteomes" id="UP000094379">
    <property type="component" value="Unassembled WGS sequence"/>
</dbReference>
<dbReference type="NCBIfam" id="TIGR03123">
    <property type="entry name" value="one_C_unchar_1"/>
    <property type="match status" value="1"/>
</dbReference>
<dbReference type="EMBL" id="MCRI01000001">
    <property type="protein sequence ID" value="ODN68087.1"/>
    <property type="molecule type" value="Genomic_DNA"/>
</dbReference>
<dbReference type="InterPro" id="IPR043129">
    <property type="entry name" value="ATPase_NBD"/>
</dbReference>
<evidence type="ECO:0000313" key="3">
    <source>
        <dbReference type="Proteomes" id="UP000094379"/>
    </source>
</evidence>
<dbReference type="SUPFAM" id="SSF53067">
    <property type="entry name" value="Actin-like ATPase domain"/>
    <property type="match status" value="1"/>
</dbReference>
<organism evidence="2 3">
    <name type="scientific">Methylophaga muralis</name>
    <dbReference type="NCBI Taxonomy" id="291169"/>
    <lineage>
        <taxon>Bacteria</taxon>
        <taxon>Pseudomonadati</taxon>
        <taxon>Pseudomonadota</taxon>
        <taxon>Gammaproteobacteria</taxon>
        <taxon>Thiotrichales</taxon>
        <taxon>Piscirickettsiaceae</taxon>
        <taxon>Methylophaga</taxon>
    </lineage>
</organism>
<accession>A0A1E3GVM5</accession>
<comment type="caution">
    <text evidence="2">The sequence shown here is derived from an EMBL/GenBank/DDBJ whole genome shotgun (WGS) entry which is preliminary data.</text>
</comment>
<dbReference type="STRING" id="291169.A9E74_00059"/>
<evidence type="ECO:0000259" key="1">
    <source>
        <dbReference type="Pfam" id="PF01968"/>
    </source>
</evidence>
<proteinExistence type="predicted"/>
<feature type="domain" description="Hydantoinase A/oxoprolinase" evidence="1">
    <location>
        <begin position="68"/>
        <end position="342"/>
    </location>
</feature>
<evidence type="ECO:0000313" key="2">
    <source>
        <dbReference type="EMBL" id="ODN68087.1"/>
    </source>
</evidence>
<dbReference type="PATRIC" id="fig|291169.3.peg.58"/>